<keyword evidence="3" id="KW-1185">Reference proteome</keyword>
<dbReference type="EMBL" id="CAAALY010080992">
    <property type="protein sequence ID" value="VEL26546.1"/>
    <property type="molecule type" value="Genomic_DNA"/>
</dbReference>
<organism evidence="2 3">
    <name type="scientific">Protopolystoma xenopodis</name>
    <dbReference type="NCBI Taxonomy" id="117903"/>
    <lineage>
        <taxon>Eukaryota</taxon>
        <taxon>Metazoa</taxon>
        <taxon>Spiralia</taxon>
        <taxon>Lophotrochozoa</taxon>
        <taxon>Platyhelminthes</taxon>
        <taxon>Monogenea</taxon>
        <taxon>Polyopisthocotylea</taxon>
        <taxon>Polystomatidea</taxon>
        <taxon>Polystomatidae</taxon>
        <taxon>Protopolystoma</taxon>
    </lineage>
</organism>
<accession>A0A448X2W1</accession>
<sequence length="127" mass="14157">MARLTHDADYDADLMSGNVPLPRSDFGNDHVYNLLQTSRPENQSHHFQQQQISSYSTHQAAETNGPGTNTSALGYIETVPDLPPHRRLDLDRPDKIGKVSSNKGNAIFKNVVIKVLLKFVGTICYSY</sequence>
<proteinExistence type="predicted"/>
<comment type="caution">
    <text evidence="2">The sequence shown here is derived from an EMBL/GenBank/DDBJ whole genome shotgun (WGS) entry which is preliminary data.</text>
</comment>
<name>A0A448X2W1_9PLAT</name>
<feature type="region of interest" description="Disordered" evidence="1">
    <location>
        <begin position="39"/>
        <end position="71"/>
    </location>
</feature>
<reference evidence="2" key="1">
    <citation type="submission" date="2018-11" db="EMBL/GenBank/DDBJ databases">
        <authorList>
            <consortium name="Pathogen Informatics"/>
        </authorList>
    </citation>
    <scope>NUCLEOTIDE SEQUENCE</scope>
</reference>
<gene>
    <name evidence="2" type="ORF">PXEA_LOCUS19986</name>
</gene>
<evidence type="ECO:0000256" key="1">
    <source>
        <dbReference type="SAM" id="MobiDB-lite"/>
    </source>
</evidence>
<feature type="compositionally biased region" description="Low complexity" evidence="1">
    <location>
        <begin position="45"/>
        <end position="56"/>
    </location>
</feature>
<evidence type="ECO:0000313" key="2">
    <source>
        <dbReference type="EMBL" id="VEL26546.1"/>
    </source>
</evidence>
<dbReference type="Proteomes" id="UP000784294">
    <property type="component" value="Unassembled WGS sequence"/>
</dbReference>
<evidence type="ECO:0000313" key="3">
    <source>
        <dbReference type="Proteomes" id="UP000784294"/>
    </source>
</evidence>
<protein>
    <submittedName>
        <fullName evidence="2">Uncharacterized protein</fullName>
    </submittedName>
</protein>
<feature type="compositionally biased region" description="Polar residues" evidence="1">
    <location>
        <begin position="57"/>
        <end position="71"/>
    </location>
</feature>
<dbReference type="AlphaFoldDB" id="A0A448X2W1"/>